<gene>
    <name evidence="1" type="ORF">DDW13_02355</name>
</gene>
<name>A0A2T9X9F1_9CREN</name>
<protein>
    <submittedName>
        <fullName evidence="1">Uncharacterized protein</fullName>
    </submittedName>
</protein>
<dbReference type="EMBL" id="QEFD01000074">
    <property type="protein sequence ID" value="PVU76713.1"/>
    <property type="molecule type" value="Genomic_DNA"/>
</dbReference>
<dbReference type="AlphaFoldDB" id="A0A2T9X9F1"/>
<reference evidence="1 2" key="1">
    <citation type="journal article" date="2015" name="Appl. Environ. Microbiol.">
        <title>Nanoarchaeota, Their Sulfolobales Host, and Nanoarchaeota Virus Distribution across Yellowstone National Park Hot Springs.</title>
        <authorList>
            <person name="Munson-McGee J.H."/>
            <person name="Field E.K."/>
            <person name="Bateson M."/>
            <person name="Rooney C."/>
            <person name="Stepanauskas R."/>
            <person name="Young M.J."/>
        </authorList>
    </citation>
    <scope>NUCLEOTIDE SEQUENCE [LARGE SCALE GENOMIC DNA]</scope>
    <source>
        <strain evidence="1">SCGC AC-742_N10</strain>
    </source>
</reference>
<sequence length="163" mass="19329">MKNYSRDIYKVLITLGVAKRMGRYYVIYKPWLRKLEVLIDENSCTFIGKYGYGYEEAIGEVFLPDGQVIKVKEEIDDYKKENHGFKIRFNLWKLKGYLAFSLLLHTLNLTIHYDKGEFYPIISDPYSIHYDAYKRETKYPVKNSFTWVNAKPKVYGIEVVKNV</sequence>
<evidence type="ECO:0000313" key="1">
    <source>
        <dbReference type="EMBL" id="PVU76713.1"/>
    </source>
</evidence>
<evidence type="ECO:0000313" key="2">
    <source>
        <dbReference type="Proteomes" id="UP000245638"/>
    </source>
</evidence>
<proteinExistence type="predicted"/>
<organism evidence="1 2">
    <name type="scientific">Acidianus hospitalis</name>
    <dbReference type="NCBI Taxonomy" id="563177"/>
    <lineage>
        <taxon>Archaea</taxon>
        <taxon>Thermoproteota</taxon>
        <taxon>Thermoprotei</taxon>
        <taxon>Sulfolobales</taxon>
        <taxon>Sulfolobaceae</taxon>
        <taxon>Acidianus</taxon>
    </lineage>
</organism>
<comment type="caution">
    <text evidence="1">The sequence shown here is derived from an EMBL/GenBank/DDBJ whole genome shotgun (WGS) entry which is preliminary data.</text>
</comment>
<accession>A0A2T9X9F1</accession>
<dbReference type="Proteomes" id="UP000245638">
    <property type="component" value="Unassembled WGS sequence"/>
</dbReference>